<dbReference type="SUPFAM" id="SSF50494">
    <property type="entry name" value="Trypsin-like serine proteases"/>
    <property type="match status" value="1"/>
</dbReference>
<gene>
    <name evidence="3" type="ordered locus">Amico_1054</name>
</gene>
<feature type="region of interest" description="Disordered" evidence="1">
    <location>
        <begin position="546"/>
        <end position="566"/>
    </location>
</feature>
<dbReference type="AlphaFoldDB" id="D5EF46"/>
<dbReference type="Pfam" id="PF05580">
    <property type="entry name" value="Peptidase_S55"/>
    <property type="match status" value="1"/>
</dbReference>
<dbReference type="HOGENOM" id="CLU_023510_0_0_0"/>
<name>D5EF46_AMICL</name>
<protein>
    <recommendedName>
        <fullName evidence="2">Peptidase S55 domain-containing protein</fullName>
    </recommendedName>
</protein>
<feature type="domain" description="Peptidase S55" evidence="2">
    <location>
        <begin position="1"/>
        <end position="156"/>
    </location>
</feature>
<proteinExistence type="predicted"/>
<reference evidence="3 4" key="1">
    <citation type="journal article" date="2010" name="Stand. Genomic Sci.">
        <title>Complete genome sequence of Aminobacterium colombiense type strain (ALA-1).</title>
        <authorList>
            <person name="Chertkov O."/>
            <person name="Sikorski J."/>
            <person name="Brambilla E."/>
            <person name="Lapidus A."/>
            <person name="Copeland A."/>
            <person name="Glavina Del Rio T."/>
            <person name="Nolan M."/>
            <person name="Lucas S."/>
            <person name="Tice H."/>
            <person name="Cheng J.F."/>
            <person name="Han C."/>
            <person name="Detter J.C."/>
            <person name="Bruce D."/>
            <person name="Tapia R."/>
            <person name="Goodwin L."/>
            <person name="Pitluck S."/>
            <person name="Liolios K."/>
            <person name="Ivanova N."/>
            <person name="Mavromatis K."/>
            <person name="Ovchinnikova G."/>
            <person name="Pati A."/>
            <person name="Chen A."/>
            <person name="Palaniappan K."/>
            <person name="Land M."/>
            <person name="Hauser L."/>
            <person name="Chang Y.J."/>
            <person name="Jeffries C.D."/>
            <person name="Spring S."/>
            <person name="Rohde M."/>
            <person name="Goker M."/>
            <person name="Bristow J."/>
            <person name="Eisen J.A."/>
            <person name="Markowitz V."/>
            <person name="Hugenholtz P."/>
            <person name="Kyrpides N.C."/>
            <person name="Klenk H.P."/>
        </authorList>
    </citation>
    <scope>NUCLEOTIDE SEQUENCE [LARGE SCALE GENOMIC DNA]</scope>
    <source>
        <strain evidence="4">DSM 12261 / ALA-1</strain>
    </source>
</reference>
<dbReference type="PROSITE" id="PS51494">
    <property type="entry name" value="SPOIVB"/>
    <property type="match status" value="1"/>
</dbReference>
<dbReference type="InterPro" id="IPR009003">
    <property type="entry name" value="Peptidase_S1_PA"/>
</dbReference>
<dbReference type="eggNOG" id="COG3064">
    <property type="taxonomic scope" value="Bacteria"/>
</dbReference>
<evidence type="ECO:0000313" key="3">
    <source>
        <dbReference type="EMBL" id="ADE57178.1"/>
    </source>
</evidence>
<dbReference type="InterPro" id="IPR008763">
    <property type="entry name" value="Peptidase_S55"/>
</dbReference>
<dbReference type="KEGG" id="aco:Amico_1054"/>
<evidence type="ECO:0000313" key="4">
    <source>
        <dbReference type="Proteomes" id="UP000002366"/>
    </source>
</evidence>
<keyword evidence="4" id="KW-1185">Reference proteome</keyword>
<accession>D5EF46</accession>
<sequence length="606" mass="66812">MIERYVRSKVSVGIVSILILLTILIETGFASSVSFASSVPILPLSEIKPGMKGEALTVIQGEDVVSFPIEIISVVPQLESRPRHLIMVRAGGDIIKKTGGIAAGMSGSPVYINKKLIGAIGYGFNFSEHDIGYVTPIEDMMSIWEWPDERQKLPQLSVFPPEEHELELEQEKEDEKENEITGLIKKAAPLQVGGVSQRTADRLGTFLGGKAVLAGGLNGEGQLVDYSSQLVPGEAVGVLLAWGDVTVGTIGTVTSIDEKGRFLAFGHPFLQKGVVAFPATKVQVHNVIPSLESPFKVGSFSRIIGTVTQDRAEAVGGQVGYFTPSVDASFRFRDIDRNQRDLKRFHIVSDPFVNSDMTSTLFTGLIDRLWGRIGEGTARISLQIEGFGLPKGWTRSNMFFSDKDIGDEALSEIREIMKAISLNPYKEVYPLGFHLAVEITQKPNVIYIEGLEVEGETFLPGEKVPVEITLRPYRGEQTKKKFELMVPQNAAGSVEVAVRGGGIMPLEEEAIVQGWKSIDNFDQMLKEINALETNNEVILELNYDKVPDDGAKPGPTKEDRELLSQTKERRLDEGTLRIFKTDYVVEGLLREIIQVEPQENDAKERK</sequence>
<dbReference type="OrthoDB" id="9765242at2"/>
<organism evidence="3 4">
    <name type="scientific">Aminobacterium colombiense (strain DSM 12261 / ALA-1)</name>
    <dbReference type="NCBI Taxonomy" id="572547"/>
    <lineage>
        <taxon>Bacteria</taxon>
        <taxon>Thermotogati</taxon>
        <taxon>Synergistota</taxon>
        <taxon>Synergistia</taxon>
        <taxon>Synergistales</taxon>
        <taxon>Aminobacteriaceae</taxon>
        <taxon>Aminobacterium</taxon>
    </lineage>
</organism>
<dbReference type="RefSeq" id="WP_013048441.1">
    <property type="nucleotide sequence ID" value="NC_014011.1"/>
</dbReference>
<evidence type="ECO:0000259" key="2">
    <source>
        <dbReference type="PROSITE" id="PS51494"/>
    </source>
</evidence>
<dbReference type="STRING" id="572547.Amico_1054"/>
<dbReference type="EMBL" id="CP001997">
    <property type="protein sequence ID" value="ADE57178.1"/>
    <property type="molecule type" value="Genomic_DNA"/>
</dbReference>
<evidence type="ECO:0000256" key="1">
    <source>
        <dbReference type="SAM" id="MobiDB-lite"/>
    </source>
</evidence>
<dbReference type="Proteomes" id="UP000002366">
    <property type="component" value="Chromosome"/>
</dbReference>